<dbReference type="GO" id="GO:0005524">
    <property type="term" value="F:ATP binding"/>
    <property type="evidence" value="ECO:0007669"/>
    <property type="project" value="UniProtKB-UniRule"/>
</dbReference>
<dbReference type="InterPro" id="IPR022310">
    <property type="entry name" value="NAD/GMP_synthase"/>
</dbReference>
<dbReference type="GO" id="GO:0004359">
    <property type="term" value="F:glutaminase activity"/>
    <property type="evidence" value="ECO:0007669"/>
    <property type="project" value="InterPro"/>
</dbReference>
<feature type="binding site" evidence="7">
    <location>
        <position position="179"/>
    </location>
    <ligand>
        <name>L-glutamine</name>
        <dbReference type="ChEBI" id="CHEBI:58359"/>
    </ligand>
</feature>
<dbReference type="PIRSF" id="PIRSF006630">
    <property type="entry name" value="NADS_GAT"/>
    <property type="match status" value="1"/>
</dbReference>
<dbReference type="PATRIC" id="fig|1144672.3.peg.2125"/>
<comment type="similarity">
    <text evidence="2 7 8">In the C-terminal section; belongs to the NAD synthetase family.</text>
</comment>
<feature type="binding site" evidence="7">
    <location>
        <position position="117"/>
    </location>
    <ligand>
        <name>L-glutamine</name>
        <dbReference type="ChEBI" id="CHEBI:58359"/>
    </ligand>
</feature>
<evidence type="ECO:0000256" key="3">
    <source>
        <dbReference type="ARBA" id="ARBA00022598"/>
    </source>
</evidence>
<feature type="binding site" evidence="7">
    <location>
        <begin position="286"/>
        <end position="293"/>
    </location>
    <ligand>
        <name>ATP</name>
        <dbReference type="ChEBI" id="CHEBI:30616"/>
    </ligand>
</feature>
<organism evidence="11 12">
    <name type="scientific">Acinetobacter higginsii</name>
    <dbReference type="NCBI Taxonomy" id="70347"/>
    <lineage>
        <taxon>Bacteria</taxon>
        <taxon>Pseudomonadati</taxon>
        <taxon>Pseudomonadota</taxon>
        <taxon>Gammaproteobacteria</taxon>
        <taxon>Moraxellales</taxon>
        <taxon>Moraxellaceae</taxon>
        <taxon>Acinetobacter</taxon>
    </lineage>
</organism>
<comment type="pathway">
    <text evidence="1 7 8">Cofactor biosynthesis; NAD(+) biosynthesis; NAD(+) from deamido-NAD(+) (L-Gln route): step 1/1.</text>
</comment>
<dbReference type="GO" id="GO:0005737">
    <property type="term" value="C:cytoplasm"/>
    <property type="evidence" value="ECO:0007669"/>
    <property type="project" value="InterPro"/>
</dbReference>
<protein>
    <recommendedName>
        <fullName evidence="7 8">Glutamine-dependent NAD(+) synthetase</fullName>
        <ecNumber evidence="7 8">6.3.5.1</ecNumber>
    </recommendedName>
    <alternativeName>
        <fullName evidence="7 8">NAD(+) synthase [glutamine-hydrolyzing]</fullName>
    </alternativeName>
</protein>
<keyword evidence="5 7" id="KW-0067">ATP-binding</keyword>
<feature type="binding site" evidence="7">
    <location>
        <position position="510"/>
    </location>
    <ligand>
        <name>deamido-NAD(+)</name>
        <dbReference type="ChEBI" id="CHEBI:58437"/>
        <note>ligand shared between two neighboring subunits</note>
    </ligand>
</feature>
<comment type="catalytic activity">
    <reaction evidence="7 8">
        <text>deamido-NAD(+) + L-glutamine + ATP + H2O = L-glutamate + AMP + diphosphate + NAD(+) + H(+)</text>
        <dbReference type="Rhea" id="RHEA:24384"/>
        <dbReference type="ChEBI" id="CHEBI:15377"/>
        <dbReference type="ChEBI" id="CHEBI:15378"/>
        <dbReference type="ChEBI" id="CHEBI:29985"/>
        <dbReference type="ChEBI" id="CHEBI:30616"/>
        <dbReference type="ChEBI" id="CHEBI:33019"/>
        <dbReference type="ChEBI" id="CHEBI:57540"/>
        <dbReference type="ChEBI" id="CHEBI:58359"/>
        <dbReference type="ChEBI" id="CHEBI:58437"/>
        <dbReference type="ChEBI" id="CHEBI:456215"/>
        <dbReference type="EC" id="6.3.5.1"/>
    </reaction>
</comment>
<dbReference type="PANTHER" id="PTHR23090">
    <property type="entry name" value="NH 3 /GLUTAMINE-DEPENDENT NAD + SYNTHETASE"/>
    <property type="match status" value="1"/>
</dbReference>
<evidence type="ECO:0000256" key="8">
    <source>
        <dbReference type="PIRNR" id="PIRNR006630"/>
    </source>
</evidence>
<evidence type="ECO:0000256" key="6">
    <source>
        <dbReference type="ARBA" id="ARBA00023027"/>
    </source>
</evidence>
<feature type="active site" description="For glutaminase activity" evidence="7">
    <location>
        <position position="111"/>
    </location>
</feature>
<evidence type="ECO:0000259" key="10">
    <source>
        <dbReference type="PROSITE" id="PS50263"/>
    </source>
</evidence>
<dbReference type="AlphaFoldDB" id="N8XQ76"/>
<accession>N8XQ76</accession>
<evidence type="ECO:0000256" key="9">
    <source>
        <dbReference type="RuleBase" id="RU003811"/>
    </source>
</evidence>
<feature type="binding site" evidence="7">
    <location>
        <position position="369"/>
    </location>
    <ligand>
        <name>deamido-NAD(+)</name>
        <dbReference type="ChEBI" id="CHEBI:58437"/>
        <note>ligand shared between two neighboring subunits</note>
    </ligand>
</feature>
<dbReference type="Gene3D" id="3.60.110.10">
    <property type="entry name" value="Carbon-nitrogen hydrolase"/>
    <property type="match status" value="1"/>
</dbReference>
<dbReference type="CDD" id="cd07570">
    <property type="entry name" value="GAT_Gln-NAD-synth"/>
    <property type="match status" value="1"/>
</dbReference>
<dbReference type="FunFam" id="3.40.50.620:FF:000106">
    <property type="entry name" value="Glutamine-dependent NAD(+) synthetase"/>
    <property type="match status" value="1"/>
</dbReference>
<comment type="caution">
    <text evidence="7">Lacks conserved residue(s) required for the propagation of feature annotation.</text>
</comment>
<dbReference type="GO" id="GO:0009435">
    <property type="term" value="P:NAD+ biosynthetic process"/>
    <property type="evidence" value="ECO:0007669"/>
    <property type="project" value="UniProtKB-UniRule"/>
</dbReference>
<dbReference type="InterPro" id="IPR014729">
    <property type="entry name" value="Rossmann-like_a/b/a_fold"/>
</dbReference>
<comment type="function">
    <text evidence="7">Catalyzes the ATP-dependent amidation of deamido-NAD to form NAD. Uses L-glutamine as a nitrogen source.</text>
</comment>
<feature type="binding site" evidence="7">
    <location>
        <position position="398"/>
    </location>
    <ligand>
        <name>deamido-NAD(+)</name>
        <dbReference type="ChEBI" id="CHEBI:58437"/>
        <note>ligand shared between two neighboring subunits</note>
    </ligand>
</feature>
<keyword evidence="6 7" id="KW-0520">NAD</keyword>
<comment type="caution">
    <text evidence="11">The sequence shown here is derived from an EMBL/GenBank/DDBJ whole genome shotgun (WGS) entry which is preliminary data.</text>
</comment>
<keyword evidence="3 7" id="KW-0436">Ligase</keyword>
<feature type="active site" description="Nucleophile; for glutaminase activity" evidence="7">
    <location>
        <position position="147"/>
    </location>
</feature>
<dbReference type="Pfam" id="PF02540">
    <property type="entry name" value="NAD_synthase"/>
    <property type="match status" value="1"/>
</dbReference>
<dbReference type="HAMAP" id="MF_02090">
    <property type="entry name" value="NadE_glutamine_dep"/>
    <property type="match status" value="1"/>
</dbReference>
<dbReference type="PROSITE" id="PS50263">
    <property type="entry name" value="CN_HYDROLASE"/>
    <property type="match status" value="1"/>
</dbReference>
<name>N8XQ76_9GAMM</name>
<feature type="domain" description="CN hydrolase" evidence="10">
    <location>
        <begin position="4"/>
        <end position="243"/>
    </location>
</feature>
<feature type="binding site" evidence="7">
    <location>
        <position position="173"/>
    </location>
    <ligand>
        <name>L-glutamine</name>
        <dbReference type="ChEBI" id="CHEBI:58359"/>
    </ligand>
</feature>
<feature type="active site" description="Proton acceptor; for glutaminase activity" evidence="7">
    <location>
        <position position="44"/>
    </location>
</feature>
<dbReference type="Pfam" id="PF00795">
    <property type="entry name" value="CN_hydrolase"/>
    <property type="match status" value="1"/>
</dbReference>
<dbReference type="UniPathway" id="UPA00253">
    <property type="reaction ID" value="UER00334"/>
</dbReference>
<dbReference type="eggNOG" id="COG0171">
    <property type="taxonomic scope" value="Bacteria"/>
</dbReference>
<evidence type="ECO:0000256" key="4">
    <source>
        <dbReference type="ARBA" id="ARBA00022741"/>
    </source>
</evidence>
<evidence type="ECO:0000313" key="11">
    <source>
        <dbReference type="EMBL" id="ENV09568.1"/>
    </source>
</evidence>
<dbReference type="SUPFAM" id="SSF56317">
    <property type="entry name" value="Carbon-nitrogen hydrolase"/>
    <property type="match status" value="1"/>
</dbReference>
<reference evidence="11 12" key="1">
    <citation type="submission" date="2013-02" db="EMBL/GenBank/DDBJ databases">
        <title>The Genome Sequence of Acinetobacter sp. CIP 56.2.</title>
        <authorList>
            <consortium name="The Broad Institute Genome Sequencing Platform"/>
            <consortium name="The Broad Institute Genome Sequencing Center for Infectious Disease"/>
            <person name="Cerqueira G."/>
            <person name="Feldgarden M."/>
            <person name="Courvalin P."/>
            <person name="Perichon B."/>
            <person name="Grillot-Courvalin C."/>
            <person name="Clermont D."/>
            <person name="Rocha E."/>
            <person name="Yoon E.-J."/>
            <person name="Nemec A."/>
            <person name="Walker B."/>
            <person name="Young S.K."/>
            <person name="Zeng Q."/>
            <person name="Gargeya S."/>
            <person name="Fitzgerald M."/>
            <person name="Haas B."/>
            <person name="Abouelleil A."/>
            <person name="Alvarado L."/>
            <person name="Arachchi H.M."/>
            <person name="Berlin A.M."/>
            <person name="Chapman S.B."/>
            <person name="Dewar J."/>
            <person name="Goldberg J."/>
            <person name="Griggs A."/>
            <person name="Gujja S."/>
            <person name="Hansen M."/>
            <person name="Howarth C."/>
            <person name="Imamovic A."/>
            <person name="Larimer J."/>
            <person name="McCowan C."/>
            <person name="Murphy C."/>
            <person name="Neiman D."/>
            <person name="Pearson M."/>
            <person name="Priest M."/>
            <person name="Roberts A."/>
            <person name="Saif S."/>
            <person name="Shea T."/>
            <person name="Sisk P."/>
            <person name="Sykes S."/>
            <person name="Wortman J."/>
            <person name="Nusbaum C."/>
            <person name="Birren B."/>
        </authorList>
    </citation>
    <scope>NUCLEOTIDE SEQUENCE [LARGE SCALE GENOMIC DNA]</scope>
    <source>
        <strain evidence="11 12">CIP 56.2</strain>
    </source>
</reference>
<dbReference type="GO" id="GO:0008795">
    <property type="term" value="F:NAD+ synthase activity"/>
    <property type="evidence" value="ECO:0007669"/>
    <property type="project" value="UniProtKB-UniRule"/>
</dbReference>
<dbReference type="Gene3D" id="3.40.50.620">
    <property type="entry name" value="HUPs"/>
    <property type="match status" value="1"/>
</dbReference>
<dbReference type="PANTHER" id="PTHR23090:SF9">
    <property type="entry name" value="GLUTAMINE-DEPENDENT NAD(+) SYNTHETASE"/>
    <property type="match status" value="1"/>
</dbReference>
<dbReference type="HOGENOM" id="CLU_022313_2_0_6"/>
<gene>
    <name evidence="7" type="primary">nadE</name>
    <name evidence="11" type="ORF">F966_02228</name>
</gene>
<dbReference type="EC" id="6.3.5.1" evidence="7 8"/>
<dbReference type="STRING" id="1144672.F966_02228"/>
<comment type="similarity">
    <text evidence="9">Belongs to the NAD synthetase family.</text>
</comment>
<dbReference type="InterPro" id="IPR003694">
    <property type="entry name" value="NAD_synthase"/>
</dbReference>
<dbReference type="CDD" id="cd00553">
    <property type="entry name" value="NAD_synthase"/>
    <property type="match status" value="1"/>
</dbReference>
<dbReference type="SUPFAM" id="SSF52402">
    <property type="entry name" value="Adenine nucleotide alpha hydrolases-like"/>
    <property type="match status" value="1"/>
</dbReference>
<evidence type="ECO:0000256" key="5">
    <source>
        <dbReference type="ARBA" id="ARBA00022840"/>
    </source>
</evidence>
<dbReference type="InterPro" id="IPR003010">
    <property type="entry name" value="C-N_Hydrolase"/>
</dbReference>
<evidence type="ECO:0000256" key="2">
    <source>
        <dbReference type="ARBA" id="ARBA00007145"/>
    </source>
</evidence>
<dbReference type="NCBIfam" id="NF010588">
    <property type="entry name" value="PRK13981.1"/>
    <property type="match status" value="1"/>
</dbReference>
<keyword evidence="4 7" id="KW-0547">Nucleotide-binding</keyword>
<dbReference type="RefSeq" id="WP_004805122.1">
    <property type="nucleotide sequence ID" value="NZ_JALDAR010000015.1"/>
</dbReference>
<dbReference type="Proteomes" id="UP000013209">
    <property type="component" value="Unassembled WGS sequence"/>
</dbReference>
<evidence type="ECO:0000256" key="1">
    <source>
        <dbReference type="ARBA" id="ARBA00005188"/>
    </source>
</evidence>
<feature type="binding site" evidence="7">
    <location>
        <position position="393"/>
    </location>
    <ligand>
        <name>ATP</name>
        <dbReference type="ChEBI" id="CHEBI:30616"/>
    </ligand>
</feature>
<proteinExistence type="inferred from homology"/>
<dbReference type="InterPro" id="IPR036526">
    <property type="entry name" value="C-N_Hydrolase_sf"/>
</dbReference>
<dbReference type="NCBIfam" id="TIGR00552">
    <property type="entry name" value="nadE"/>
    <property type="match status" value="1"/>
</dbReference>
<evidence type="ECO:0000313" key="12">
    <source>
        <dbReference type="Proteomes" id="UP000013209"/>
    </source>
</evidence>
<evidence type="ECO:0000256" key="7">
    <source>
        <dbReference type="HAMAP-Rule" id="MF_02090"/>
    </source>
</evidence>
<sequence length="541" mass="60423">MKNFKVALAQFSPHIGNIDANTQKMVEQANLAKQQQADLIIFPELSTLGYPAEDLLLRPNLQKRTQKAFAQLSEVKDILMVFGFVHQTEDGHRYNSAAVMKDGQVLGVYNKQNLPNYGVFDEKRYFQEGHQHLVFEYLGHKFGVLICEDVWSLNTVKQLSQLNVETVLVLNASPYEVGKPQHRIQTLNELAKQLNLNLIYVNQVGGQDDLIFDGSSFVSNNSGQLALQVPSFQEALAYAEYDAEQKQFKTTDAIPALETFAEIYQALVMATRDYVQRSGFPGVILGLSGGIDSALTLAIAVDAIGADKVQAVMMPYTYTSQMSVEDATEQARRMGVTFGIAEIHPIVNSFMQTLFPFFGNTPADATEENLQARTRGTLLMGLSNKFGNLVLSTGNKSEISVGYCTLYGDMVGGFSVLKDVYKTIVFELAKYRNTLEETPVIPERVITRPPSAELRPDQKDQDSLPAYDVLDAILYAYIEEDLSQADIIAKGYEAEVVEKVIRLVDRNEYKRRQGAIGPRISSRAFSRERRYPIVNGWTAND</sequence>
<dbReference type="InterPro" id="IPR014445">
    <property type="entry name" value="Gln-dep_NAD_synthase"/>
</dbReference>
<dbReference type="EMBL" id="APPH01000009">
    <property type="protein sequence ID" value="ENV09568.1"/>
    <property type="molecule type" value="Genomic_DNA"/>
</dbReference>
<dbReference type="GO" id="GO:0003952">
    <property type="term" value="F:NAD+ synthase (glutamine-hydrolyzing) activity"/>
    <property type="evidence" value="ECO:0007669"/>
    <property type="project" value="UniProtKB-UniRule"/>
</dbReference>
<dbReference type="eggNOG" id="COG0388">
    <property type="taxonomic scope" value="Bacteria"/>
</dbReference>